<evidence type="ECO:0000313" key="10">
    <source>
        <dbReference type="Proteomes" id="UP000036987"/>
    </source>
</evidence>
<protein>
    <recommendedName>
        <fullName evidence="5">DNA replication complex GINS protein PSF2</fullName>
    </recommendedName>
</protein>
<dbReference type="OMA" id="DSLNCMY"/>
<reference evidence="10" key="1">
    <citation type="journal article" date="2016" name="Nature">
        <title>The genome of the seagrass Zostera marina reveals angiosperm adaptation to the sea.</title>
        <authorList>
            <person name="Olsen J.L."/>
            <person name="Rouze P."/>
            <person name="Verhelst B."/>
            <person name="Lin Y.-C."/>
            <person name="Bayer T."/>
            <person name="Collen J."/>
            <person name="Dattolo E."/>
            <person name="De Paoli E."/>
            <person name="Dittami S."/>
            <person name="Maumus F."/>
            <person name="Michel G."/>
            <person name="Kersting A."/>
            <person name="Lauritano C."/>
            <person name="Lohaus R."/>
            <person name="Toepel M."/>
            <person name="Tonon T."/>
            <person name="Vanneste K."/>
            <person name="Amirebrahimi M."/>
            <person name="Brakel J."/>
            <person name="Bostroem C."/>
            <person name="Chovatia M."/>
            <person name="Grimwood J."/>
            <person name="Jenkins J.W."/>
            <person name="Jueterbock A."/>
            <person name="Mraz A."/>
            <person name="Stam W.T."/>
            <person name="Tice H."/>
            <person name="Bornberg-Bauer E."/>
            <person name="Green P.J."/>
            <person name="Pearson G.A."/>
            <person name="Procaccini G."/>
            <person name="Duarte C.M."/>
            <person name="Schmutz J."/>
            <person name="Reusch T.B.H."/>
            <person name="Van de Peer Y."/>
        </authorList>
    </citation>
    <scope>NUCLEOTIDE SEQUENCE [LARGE SCALE GENOMIC DNA]</scope>
    <source>
        <strain evidence="10">cv. Finnish</strain>
    </source>
</reference>
<dbReference type="InterPro" id="IPR056784">
    <property type="entry name" value="PSF2_N"/>
</dbReference>
<feature type="domain" description="GINS subunit" evidence="7">
    <location>
        <begin position="76"/>
        <end position="171"/>
    </location>
</feature>
<evidence type="ECO:0000256" key="1">
    <source>
        <dbReference type="ARBA" id="ARBA00004123"/>
    </source>
</evidence>
<dbReference type="PIRSF" id="PIRSF028998">
    <property type="entry name" value="GINS_Psf2_subgr"/>
    <property type="match status" value="1"/>
</dbReference>
<dbReference type="Pfam" id="PF05916">
    <property type="entry name" value="Sld5"/>
    <property type="match status" value="1"/>
</dbReference>
<dbReference type="AlphaFoldDB" id="A0A0K9NKB3"/>
<feature type="domain" description="DNA replication complex GINS protein PSF2 N-terminal" evidence="8">
    <location>
        <begin position="14"/>
        <end position="71"/>
    </location>
</feature>
<dbReference type="GO" id="GO:0006260">
    <property type="term" value="P:DNA replication"/>
    <property type="evidence" value="ECO:0007669"/>
    <property type="project" value="UniProtKB-KW"/>
</dbReference>
<name>A0A0K9NKB3_ZOSMR</name>
<dbReference type="InterPro" id="IPR007257">
    <property type="entry name" value="GINS_Psf2"/>
</dbReference>
<dbReference type="Pfam" id="PF25005">
    <property type="entry name" value="PSF2_N"/>
    <property type="match status" value="1"/>
</dbReference>
<keyword evidence="3 5" id="KW-0235">DNA replication</keyword>
<feature type="compositionally biased region" description="Basic and acidic residues" evidence="6">
    <location>
        <begin position="200"/>
        <end position="213"/>
    </location>
</feature>
<dbReference type="SUPFAM" id="SSF160059">
    <property type="entry name" value="PriA/YqbF domain"/>
    <property type="match status" value="1"/>
</dbReference>
<dbReference type="Proteomes" id="UP000036987">
    <property type="component" value="Unassembled WGS sequence"/>
</dbReference>
<dbReference type="EMBL" id="LFYR01002101">
    <property type="protein sequence ID" value="KMZ57204.1"/>
    <property type="molecule type" value="Genomic_DNA"/>
</dbReference>
<comment type="subcellular location">
    <subcellularLocation>
        <location evidence="1 5">Nucleus</location>
    </subcellularLocation>
</comment>
<dbReference type="STRING" id="29655.A0A0K9NKB3"/>
<feature type="region of interest" description="Disordered" evidence="6">
    <location>
        <begin position="184"/>
        <end position="213"/>
    </location>
</feature>
<comment type="similarity">
    <text evidence="2 5">Belongs to the GINS2/PSF2 family.</text>
</comment>
<dbReference type="FunFam" id="1.20.58.1020:FF:000001">
    <property type="entry name" value="DNA replication complex GINS protein PSF2"/>
    <property type="match status" value="1"/>
</dbReference>
<evidence type="ECO:0000256" key="6">
    <source>
        <dbReference type="SAM" id="MobiDB-lite"/>
    </source>
</evidence>
<dbReference type="Gene3D" id="1.20.58.1020">
    <property type="match status" value="1"/>
</dbReference>
<dbReference type="CDD" id="cd21694">
    <property type="entry name" value="GINS_B_Psf2"/>
    <property type="match status" value="1"/>
</dbReference>
<evidence type="ECO:0000313" key="9">
    <source>
        <dbReference type="EMBL" id="KMZ57204.1"/>
    </source>
</evidence>
<dbReference type="InterPro" id="IPR036224">
    <property type="entry name" value="GINS_bundle-like_dom_sf"/>
</dbReference>
<evidence type="ECO:0000256" key="5">
    <source>
        <dbReference type="PIRNR" id="PIRNR028998"/>
    </source>
</evidence>
<proteinExistence type="inferred from homology"/>
<evidence type="ECO:0000259" key="8">
    <source>
        <dbReference type="Pfam" id="PF25005"/>
    </source>
</evidence>
<dbReference type="GO" id="GO:0000727">
    <property type="term" value="P:double-strand break repair via break-induced replication"/>
    <property type="evidence" value="ECO:0000318"/>
    <property type="project" value="GO_Central"/>
</dbReference>
<evidence type="ECO:0000256" key="3">
    <source>
        <dbReference type="ARBA" id="ARBA00022705"/>
    </source>
</evidence>
<keyword evidence="4 5" id="KW-0539">Nucleus</keyword>
<evidence type="ECO:0000256" key="2">
    <source>
        <dbReference type="ARBA" id="ARBA00010565"/>
    </source>
</evidence>
<organism evidence="9 10">
    <name type="scientific">Zostera marina</name>
    <name type="common">Eelgrass</name>
    <dbReference type="NCBI Taxonomy" id="29655"/>
    <lineage>
        <taxon>Eukaryota</taxon>
        <taxon>Viridiplantae</taxon>
        <taxon>Streptophyta</taxon>
        <taxon>Embryophyta</taxon>
        <taxon>Tracheophyta</taxon>
        <taxon>Spermatophyta</taxon>
        <taxon>Magnoliopsida</taxon>
        <taxon>Liliopsida</taxon>
        <taxon>Zosteraceae</taxon>
        <taxon>Zostera</taxon>
    </lineage>
</organism>
<dbReference type="PANTHER" id="PTHR12772">
    <property type="entry name" value="DNA REPLICATION COMPLEX GINS PROTEIN PSF2"/>
    <property type="match status" value="1"/>
</dbReference>
<dbReference type="CDD" id="cd11712">
    <property type="entry name" value="GINS_A_psf2"/>
    <property type="match status" value="1"/>
</dbReference>
<dbReference type="SUPFAM" id="SSF158573">
    <property type="entry name" value="GINS helical bundle-like"/>
    <property type="match status" value="1"/>
</dbReference>
<dbReference type="InterPro" id="IPR021151">
    <property type="entry name" value="GINS_A"/>
</dbReference>
<evidence type="ECO:0000259" key="7">
    <source>
        <dbReference type="Pfam" id="PF05916"/>
    </source>
</evidence>
<dbReference type="GO" id="GO:0000811">
    <property type="term" value="C:GINS complex"/>
    <property type="evidence" value="ECO:0000318"/>
    <property type="project" value="GO_Central"/>
</dbReference>
<comment type="subunit">
    <text evidence="5">Component of the GINS complex.</text>
</comment>
<dbReference type="OrthoDB" id="1938138at2759"/>
<accession>A0A0K9NKB3</accession>
<dbReference type="FunFam" id="3.40.5.50:FF:000001">
    <property type="entry name" value="DNA replication complex GINS protein PSF2"/>
    <property type="match status" value="1"/>
</dbReference>
<evidence type="ECO:0000256" key="4">
    <source>
        <dbReference type="ARBA" id="ARBA00023242"/>
    </source>
</evidence>
<keyword evidence="10" id="KW-1185">Reference proteome</keyword>
<sequence>MAGQSDPQLSLFSCQEVEFLAEDELVQIIPNMKMEALHMICGDFGPFLPQIAVNVPLWLAVALKKRAKCVVSIPEWMSVEKLTQVLEAERESPREFQPLPFHYIEISRLIFDHARDDIPDVYMVRSLIEDIRDVRFHKVESGLETISGRTHAVKLKNLSAMEVNIVRPFVIRALQAFYKHDSPQIIPQPEASGSGSRRPQVADRGPRRDLRPR</sequence>
<comment type="caution">
    <text evidence="9">The sequence shown here is derived from an EMBL/GenBank/DDBJ whole genome shotgun (WGS) entry which is preliminary data.</text>
</comment>
<dbReference type="Gene3D" id="3.40.5.50">
    <property type="match status" value="1"/>
</dbReference>
<gene>
    <name evidence="9" type="ORF">ZOSMA_88G00250</name>
</gene>
<dbReference type="PANTHER" id="PTHR12772:SF0">
    <property type="entry name" value="DNA REPLICATION COMPLEX GINS PROTEIN PSF2"/>
    <property type="match status" value="1"/>
</dbReference>